<evidence type="ECO:0000256" key="1">
    <source>
        <dbReference type="SAM" id="MobiDB-lite"/>
    </source>
</evidence>
<feature type="region of interest" description="Disordered" evidence="1">
    <location>
        <begin position="106"/>
        <end position="132"/>
    </location>
</feature>
<feature type="compositionally biased region" description="Low complexity" evidence="1">
    <location>
        <begin position="116"/>
        <end position="125"/>
    </location>
</feature>
<evidence type="ECO:0000313" key="3">
    <source>
        <dbReference type="Proteomes" id="UP000275078"/>
    </source>
</evidence>
<feature type="region of interest" description="Disordered" evidence="1">
    <location>
        <begin position="1"/>
        <end position="66"/>
    </location>
</feature>
<dbReference type="AlphaFoldDB" id="A0A3N4HY86"/>
<dbReference type="Proteomes" id="UP000275078">
    <property type="component" value="Unassembled WGS sequence"/>
</dbReference>
<name>A0A3N4HY86_ASCIM</name>
<proteinExistence type="predicted"/>
<feature type="compositionally biased region" description="Polar residues" evidence="1">
    <location>
        <begin position="22"/>
        <end position="32"/>
    </location>
</feature>
<dbReference type="EMBL" id="ML119784">
    <property type="protein sequence ID" value="RPA74644.1"/>
    <property type="molecule type" value="Genomic_DNA"/>
</dbReference>
<feature type="compositionally biased region" description="Basic residues" evidence="1">
    <location>
        <begin position="33"/>
        <end position="44"/>
    </location>
</feature>
<protein>
    <submittedName>
        <fullName evidence="2">Uncharacterized protein</fullName>
    </submittedName>
</protein>
<feature type="region of interest" description="Disordered" evidence="1">
    <location>
        <begin position="149"/>
        <end position="224"/>
    </location>
</feature>
<keyword evidence="3" id="KW-1185">Reference proteome</keyword>
<feature type="compositionally biased region" description="Basic and acidic residues" evidence="1">
    <location>
        <begin position="171"/>
        <end position="190"/>
    </location>
</feature>
<gene>
    <name evidence="2" type="ORF">BJ508DRAFT_332866</name>
</gene>
<evidence type="ECO:0000313" key="2">
    <source>
        <dbReference type="EMBL" id="RPA74644.1"/>
    </source>
</evidence>
<reference evidence="2 3" key="1">
    <citation type="journal article" date="2018" name="Nat. Ecol. Evol.">
        <title>Pezizomycetes genomes reveal the molecular basis of ectomycorrhizal truffle lifestyle.</title>
        <authorList>
            <person name="Murat C."/>
            <person name="Payen T."/>
            <person name="Noel B."/>
            <person name="Kuo A."/>
            <person name="Morin E."/>
            <person name="Chen J."/>
            <person name="Kohler A."/>
            <person name="Krizsan K."/>
            <person name="Balestrini R."/>
            <person name="Da Silva C."/>
            <person name="Montanini B."/>
            <person name="Hainaut M."/>
            <person name="Levati E."/>
            <person name="Barry K.W."/>
            <person name="Belfiori B."/>
            <person name="Cichocki N."/>
            <person name="Clum A."/>
            <person name="Dockter R.B."/>
            <person name="Fauchery L."/>
            <person name="Guy J."/>
            <person name="Iotti M."/>
            <person name="Le Tacon F."/>
            <person name="Lindquist E.A."/>
            <person name="Lipzen A."/>
            <person name="Malagnac F."/>
            <person name="Mello A."/>
            <person name="Molinier V."/>
            <person name="Miyauchi S."/>
            <person name="Poulain J."/>
            <person name="Riccioni C."/>
            <person name="Rubini A."/>
            <person name="Sitrit Y."/>
            <person name="Splivallo R."/>
            <person name="Traeger S."/>
            <person name="Wang M."/>
            <person name="Zifcakova L."/>
            <person name="Wipf D."/>
            <person name="Zambonelli A."/>
            <person name="Paolocci F."/>
            <person name="Nowrousian M."/>
            <person name="Ottonello S."/>
            <person name="Baldrian P."/>
            <person name="Spatafora J.W."/>
            <person name="Henrissat B."/>
            <person name="Nagy L.G."/>
            <person name="Aury J.M."/>
            <person name="Wincker P."/>
            <person name="Grigoriev I.V."/>
            <person name="Bonfante P."/>
            <person name="Martin F.M."/>
        </authorList>
    </citation>
    <scope>NUCLEOTIDE SEQUENCE [LARGE SCALE GENOMIC DNA]</scope>
    <source>
        <strain evidence="2 3">RN42</strain>
    </source>
</reference>
<accession>A0A3N4HY86</accession>
<sequence length="224" mass="25826">MHTKRTSSKTFPLSKARIEPFRNNQTTPQSRKTSTKKGSLKHRILSSLSRSTHPTPQREFTPSPYERSCEAVKDELYQIRFSGQASSGNPSNASFPTICLLSLHHQETSRTKNNTSESEASSRLPASPPPLSSIARIIPPCFHARPTHRALRESEPSTTFRNHSCGYKRTHTQERPASHLLRDHRSDARSLHHRRTATPHRDERRREGLERRGLRRWRRDGERE</sequence>
<feature type="compositionally biased region" description="Polar residues" evidence="1">
    <location>
        <begin position="46"/>
        <end position="60"/>
    </location>
</feature>
<feature type="compositionally biased region" description="Basic and acidic residues" evidence="1">
    <location>
        <begin position="199"/>
        <end position="212"/>
    </location>
</feature>
<organism evidence="2 3">
    <name type="scientific">Ascobolus immersus RN42</name>
    <dbReference type="NCBI Taxonomy" id="1160509"/>
    <lineage>
        <taxon>Eukaryota</taxon>
        <taxon>Fungi</taxon>
        <taxon>Dikarya</taxon>
        <taxon>Ascomycota</taxon>
        <taxon>Pezizomycotina</taxon>
        <taxon>Pezizomycetes</taxon>
        <taxon>Pezizales</taxon>
        <taxon>Ascobolaceae</taxon>
        <taxon>Ascobolus</taxon>
    </lineage>
</organism>